<dbReference type="AlphaFoldDB" id="A0A5D4RCD5"/>
<gene>
    <name evidence="1" type="ORF">FZD51_13865</name>
</gene>
<proteinExistence type="predicted"/>
<sequence>MKKSFLLDRFLTVDYMEQLVVRNGFSLVNKPPKDLKKTLLYYKNKLDSGNEAPYIVNEDEMVMAEIPLNDTEYYQIKWNIPKLLHLIEREQILKTALPEDLAEKLSRKSNIEKFPADAENKDIILLSYPPISRKFIIAQGDTKKLAESPKTITAYILPPYIHLKAAAHSLDRNLFSIHFNYSLICSYLAGQITLEEAEKRVFPVF</sequence>
<protein>
    <submittedName>
        <fullName evidence="1">Uncharacterized protein</fullName>
    </submittedName>
</protein>
<comment type="caution">
    <text evidence="1">The sequence shown here is derived from an EMBL/GenBank/DDBJ whole genome shotgun (WGS) entry which is preliminary data.</text>
</comment>
<accession>A0A5D4RCD5</accession>
<dbReference type="RefSeq" id="WP_148975313.1">
    <property type="nucleotide sequence ID" value="NZ_JBNIKT010000004.1"/>
</dbReference>
<dbReference type="Proteomes" id="UP000322139">
    <property type="component" value="Unassembled WGS sequence"/>
</dbReference>
<evidence type="ECO:0000313" key="1">
    <source>
        <dbReference type="EMBL" id="TYS48001.1"/>
    </source>
</evidence>
<name>A0A5D4RCD5_9BACI</name>
<evidence type="ECO:0000313" key="2">
    <source>
        <dbReference type="Proteomes" id="UP000322139"/>
    </source>
</evidence>
<organism evidence="1 2">
    <name type="scientific">Bacillus infantis</name>
    <dbReference type="NCBI Taxonomy" id="324767"/>
    <lineage>
        <taxon>Bacteria</taxon>
        <taxon>Bacillati</taxon>
        <taxon>Bacillota</taxon>
        <taxon>Bacilli</taxon>
        <taxon>Bacillales</taxon>
        <taxon>Bacillaceae</taxon>
        <taxon>Bacillus</taxon>
    </lineage>
</organism>
<reference evidence="1 2" key="1">
    <citation type="submission" date="2019-08" db="EMBL/GenBank/DDBJ databases">
        <title>Bacillus genomes from the desert of Cuatro Cienegas, Coahuila.</title>
        <authorList>
            <person name="Olmedo-Alvarez G."/>
        </authorList>
    </citation>
    <scope>NUCLEOTIDE SEQUENCE [LARGE SCALE GENOMIC DNA]</scope>
    <source>
        <strain evidence="1 2">CH446_14T</strain>
    </source>
</reference>
<dbReference type="EMBL" id="VTER01000006">
    <property type="protein sequence ID" value="TYS48001.1"/>
    <property type="molecule type" value="Genomic_DNA"/>
</dbReference>